<evidence type="ECO:0000313" key="4">
    <source>
        <dbReference type="EMBL" id="EAQ81399.1"/>
    </source>
</evidence>
<evidence type="ECO:0000256" key="1">
    <source>
        <dbReference type="SAM" id="MobiDB-lite"/>
    </source>
</evidence>
<dbReference type="Gene3D" id="2.60.120.1440">
    <property type="match status" value="1"/>
</dbReference>
<dbReference type="Proteomes" id="UP000004358">
    <property type="component" value="Unassembled WGS sequence"/>
</dbReference>
<dbReference type="GO" id="GO:0016989">
    <property type="term" value="F:sigma factor antagonist activity"/>
    <property type="evidence" value="ECO:0007669"/>
    <property type="project" value="TreeGrafter"/>
</dbReference>
<dbReference type="EMBL" id="AANZ01000005">
    <property type="protein sequence ID" value="EAQ81399.1"/>
    <property type="molecule type" value="Genomic_DNA"/>
</dbReference>
<keyword evidence="2" id="KW-0472">Membrane</keyword>
<dbReference type="InterPro" id="IPR012373">
    <property type="entry name" value="Ferrdict_sens_TM"/>
</dbReference>
<dbReference type="OrthoDB" id="226716at2"/>
<proteinExistence type="predicted"/>
<gene>
    <name evidence="4" type="ORF">DSM3645_23446</name>
</gene>
<dbReference type="AlphaFoldDB" id="A3ZQC3"/>
<keyword evidence="2" id="KW-0812">Transmembrane</keyword>
<dbReference type="RefSeq" id="WP_002652587.1">
    <property type="nucleotide sequence ID" value="NZ_CH672376.1"/>
</dbReference>
<keyword evidence="2" id="KW-1133">Transmembrane helix</keyword>
<feature type="region of interest" description="Disordered" evidence="1">
    <location>
        <begin position="68"/>
        <end position="88"/>
    </location>
</feature>
<feature type="transmembrane region" description="Helical" evidence="2">
    <location>
        <begin position="97"/>
        <end position="116"/>
    </location>
</feature>
<comment type="caution">
    <text evidence="4">The sequence shown here is derived from an EMBL/GenBank/DDBJ whole genome shotgun (WGS) entry which is preliminary data.</text>
</comment>
<evidence type="ECO:0000256" key="2">
    <source>
        <dbReference type="SAM" id="Phobius"/>
    </source>
</evidence>
<dbReference type="InterPro" id="IPR006860">
    <property type="entry name" value="FecR"/>
</dbReference>
<reference evidence="4 5" key="1">
    <citation type="submission" date="2006-02" db="EMBL/GenBank/DDBJ databases">
        <authorList>
            <person name="Amann R."/>
            <person name="Ferriera S."/>
            <person name="Johnson J."/>
            <person name="Kravitz S."/>
            <person name="Halpern A."/>
            <person name="Remington K."/>
            <person name="Beeson K."/>
            <person name="Tran B."/>
            <person name="Rogers Y.-H."/>
            <person name="Friedman R."/>
            <person name="Venter J.C."/>
        </authorList>
    </citation>
    <scope>NUCLEOTIDE SEQUENCE [LARGE SCALE GENOMIC DNA]</scope>
    <source>
        <strain evidence="4 5">DSM 3645</strain>
    </source>
</reference>
<dbReference type="STRING" id="314230.DSM3645_23446"/>
<sequence>MSSPLDSVSKDEVSKLIEALLDGKISDEQFGRLDHWISTNADARQLYFDYLQIHQDLPNLLARQEVATRRNRAKPKLSSRSAIRSPRRKSRWRTKTAAILAMALLVPIALFIGIYLGNSSSGSKAEVANAPGDKPAPEMASGAFFTNLAHARFFGELPPQIGAAPTLNRDYVLIQGMVELGFPNGASAVIEGPAAFRVDANDLLALDIGRCSVHAPPGAEGFRVETPEISIVDRGTRFSVDVSQNSETDIQVLEGAADLYRKPPRDNASASVTGAPLRLQEKEAIRFAFINQREAVPVPFDQTRYQYGLPDRVISYEATTSAEGRAKLLTSVTVQRGQKIETIPVEKLINSKVTWFHASNYIGYLAGDEKLPSPRVSLAADRSLQTGVINIGGSRQPLTSDPIMAIDESRDDFGTPGMAVQFDRPVRNGPGADVVLFEIQLFMNPLEGDSFHVSPLRFEAGLHSHTIHAFDLTMESPESLQLDDLYFHTFAEPPRSLEQLESFPNTPLFQVCKRHAIAVGIDLSDLGYAEGALVDGLFFQDDLGDEDFLDPVLIVGLPEASQP</sequence>
<dbReference type="PANTHER" id="PTHR30273">
    <property type="entry name" value="PERIPLASMIC SIGNAL SENSOR AND SIGMA FACTOR ACTIVATOR FECR-RELATED"/>
    <property type="match status" value="1"/>
</dbReference>
<name>A3ZQC3_9BACT</name>
<dbReference type="PANTHER" id="PTHR30273:SF2">
    <property type="entry name" value="PROTEIN FECR"/>
    <property type="match status" value="1"/>
</dbReference>
<evidence type="ECO:0000313" key="5">
    <source>
        <dbReference type="Proteomes" id="UP000004358"/>
    </source>
</evidence>
<evidence type="ECO:0000259" key="3">
    <source>
        <dbReference type="Pfam" id="PF04773"/>
    </source>
</evidence>
<dbReference type="Pfam" id="PF04773">
    <property type="entry name" value="FecR"/>
    <property type="match status" value="1"/>
</dbReference>
<feature type="domain" description="FecR protein" evidence="3">
    <location>
        <begin position="203"/>
        <end position="257"/>
    </location>
</feature>
<dbReference type="HOGENOM" id="CLU_519419_0_0_0"/>
<accession>A3ZQC3</accession>
<protein>
    <recommendedName>
        <fullName evidence="3">FecR protein domain-containing protein</fullName>
    </recommendedName>
</protein>
<dbReference type="eggNOG" id="COG3712">
    <property type="taxonomic scope" value="Bacteria"/>
</dbReference>
<organism evidence="4 5">
    <name type="scientific">Blastopirellula marina DSM 3645</name>
    <dbReference type="NCBI Taxonomy" id="314230"/>
    <lineage>
        <taxon>Bacteria</taxon>
        <taxon>Pseudomonadati</taxon>
        <taxon>Planctomycetota</taxon>
        <taxon>Planctomycetia</taxon>
        <taxon>Pirellulales</taxon>
        <taxon>Pirellulaceae</taxon>
        <taxon>Blastopirellula</taxon>
    </lineage>
</organism>